<dbReference type="EMBL" id="CAJPWZ010003234">
    <property type="protein sequence ID" value="CAG2254242.1"/>
    <property type="molecule type" value="Genomic_DNA"/>
</dbReference>
<name>A0A8S3VKT8_MYTED</name>
<dbReference type="AlphaFoldDB" id="A0A8S3VKT8"/>
<reference evidence="2" key="1">
    <citation type="submission" date="2021-03" db="EMBL/GenBank/DDBJ databases">
        <authorList>
            <person name="Bekaert M."/>
        </authorList>
    </citation>
    <scope>NUCLEOTIDE SEQUENCE</scope>
</reference>
<accession>A0A8S3VKT8</accession>
<comment type="similarity">
    <text evidence="1">Belongs to the SPIN/STSY family.</text>
</comment>
<evidence type="ECO:0000256" key="1">
    <source>
        <dbReference type="ARBA" id="ARBA00009467"/>
    </source>
</evidence>
<dbReference type="InterPro" id="IPR003671">
    <property type="entry name" value="SPIN/Ssty"/>
</dbReference>
<comment type="caution">
    <text evidence="2">The sequence shown here is derived from an EMBL/GenBank/DDBJ whole genome shotgun (WGS) entry which is preliminary data.</text>
</comment>
<keyword evidence="3" id="KW-1185">Reference proteome</keyword>
<organism evidence="2 3">
    <name type="scientific">Mytilus edulis</name>
    <name type="common">Blue mussel</name>
    <dbReference type="NCBI Taxonomy" id="6550"/>
    <lineage>
        <taxon>Eukaryota</taxon>
        <taxon>Metazoa</taxon>
        <taxon>Spiralia</taxon>
        <taxon>Lophotrochozoa</taxon>
        <taxon>Mollusca</taxon>
        <taxon>Bivalvia</taxon>
        <taxon>Autobranchia</taxon>
        <taxon>Pteriomorphia</taxon>
        <taxon>Mytilida</taxon>
        <taxon>Mytiloidea</taxon>
        <taxon>Mytilidae</taxon>
        <taxon>Mytilinae</taxon>
        <taxon>Mytilus</taxon>
    </lineage>
</organism>
<dbReference type="Gene3D" id="2.80.10.70">
    <property type="entry name" value="Spindlin/Ssty"/>
    <property type="match status" value="1"/>
</dbReference>
<dbReference type="Proteomes" id="UP000683360">
    <property type="component" value="Unassembled WGS sequence"/>
</dbReference>
<sequence length="193" mass="22605">MSALKHNKVPEFFFGQLDFLLKYRPNASALRNEAYLIYSHNKTKEWLDNLDDKTKEQYLNDNRREGKKKAKTVLELTNQVLELIEQSKQGDTVEVSQEGDMPVLIGKNINHQFEDGVYKGKVVSVVPGFRKWYNVKYEDDSAIYVYQLYEDYRNESLEIVVEGLQDCWKSDLGTVTGHWCVHFIFIILEIKVE</sequence>
<dbReference type="Pfam" id="PF02513">
    <property type="entry name" value="Spin-Ssty"/>
    <property type="match status" value="1"/>
</dbReference>
<dbReference type="InterPro" id="IPR042567">
    <property type="entry name" value="SPIN/Ssty_sf"/>
</dbReference>
<dbReference type="OrthoDB" id="6158416at2759"/>
<evidence type="ECO:0000313" key="2">
    <source>
        <dbReference type="EMBL" id="CAG2254242.1"/>
    </source>
</evidence>
<dbReference type="GO" id="GO:0007276">
    <property type="term" value="P:gamete generation"/>
    <property type="evidence" value="ECO:0007669"/>
    <property type="project" value="InterPro"/>
</dbReference>
<gene>
    <name evidence="2" type="ORF">MEDL_65734</name>
</gene>
<protein>
    <submittedName>
        <fullName evidence="2">Uncharacterized protein</fullName>
    </submittedName>
</protein>
<evidence type="ECO:0000313" key="3">
    <source>
        <dbReference type="Proteomes" id="UP000683360"/>
    </source>
</evidence>
<proteinExistence type="inferred from homology"/>